<evidence type="ECO:0000313" key="2">
    <source>
        <dbReference type="EMBL" id="MBG3878632.1"/>
    </source>
</evidence>
<gene>
    <name evidence="2" type="ORF">FVW20_16875</name>
</gene>
<feature type="region of interest" description="Disordered" evidence="1">
    <location>
        <begin position="88"/>
        <end position="116"/>
    </location>
</feature>
<dbReference type="EMBL" id="VRYY01000652">
    <property type="protein sequence ID" value="MBG3878632.1"/>
    <property type="molecule type" value="Genomic_DNA"/>
</dbReference>
<feature type="region of interest" description="Disordered" evidence="1">
    <location>
        <begin position="209"/>
        <end position="239"/>
    </location>
</feature>
<proteinExistence type="predicted"/>
<feature type="non-terminal residue" evidence="2">
    <location>
        <position position="1"/>
    </location>
</feature>
<dbReference type="Proteomes" id="UP001194469">
    <property type="component" value="Unassembled WGS sequence"/>
</dbReference>
<evidence type="ECO:0000256" key="1">
    <source>
        <dbReference type="SAM" id="MobiDB-lite"/>
    </source>
</evidence>
<keyword evidence="3" id="KW-1185">Reference proteome</keyword>
<name>A0ABS0J842_9BACT</name>
<comment type="caution">
    <text evidence="2">The sequence shown here is derived from an EMBL/GenBank/DDBJ whole genome shotgun (WGS) entry which is preliminary data.</text>
</comment>
<feature type="compositionally biased region" description="Gly residues" evidence="1">
    <location>
        <begin position="90"/>
        <end position="99"/>
    </location>
</feature>
<reference evidence="2 3" key="1">
    <citation type="submission" date="2019-08" db="EMBL/GenBank/DDBJ databases">
        <authorList>
            <person name="Luo N."/>
        </authorList>
    </citation>
    <scope>NUCLEOTIDE SEQUENCE [LARGE SCALE GENOMIC DNA]</scope>
    <source>
        <strain evidence="2 3">NCIMB 9442</strain>
    </source>
</reference>
<evidence type="ECO:0000313" key="3">
    <source>
        <dbReference type="Proteomes" id="UP001194469"/>
    </source>
</evidence>
<protein>
    <submittedName>
        <fullName evidence="2">Uncharacterized protein</fullName>
    </submittedName>
</protein>
<feature type="non-terminal residue" evidence="2">
    <location>
        <position position="319"/>
    </location>
</feature>
<feature type="compositionally biased region" description="Low complexity" evidence="1">
    <location>
        <begin position="104"/>
        <end position="116"/>
    </location>
</feature>
<organism evidence="2 3">
    <name type="scientific">Nitratidesulfovibrio oxamicus</name>
    <dbReference type="NCBI Taxonomy" id="32016"/>
    <lineage>
        <taxon>Bacteria</taxon>
        <taxon>Pseudomonadati</taxon>
        <taxon>Thermodesulfobacteriota</taxon>
        <taxon>Desulfovibrionia</taxon>
        <taxon>Desulfovibrionales</taxon>
        <taxon>Desulfovibrionaceae</taxon>
        <taxon>Nitratidesulfovibrio</taxon>
    </lineage>
</organism>
<accession>A0ABS0J842</accession>
<feature type="compositionally biased region" description="Low complexity" evidence="1">
    <location>
        <begin position="221"/>
        <end position="232"/>
    </location>
</feature>
<sequence length="319" mass="33312">PLLKRILRRFADAAARRIGTLCGVGCVVTPDETQLCDMAGCAGLLTRPAMHRFGVVPLEGMAALLFDHSLRDALVWLGLGVDPRSIADGPAGGPAGGPATGLEPPRSGGVPVSSLPGSGNRSGWLPGHAESGLCVHLGRQLQLDLEWAFLPYFEIETSGCDAPPGEPGGQPAHAREALRPDWEALGEPLVATPFTVTLHWLSPAAVPQAKSQAGPSLPRQLAPSPALADASPSPSPVFPRSPTPWAGRVLLVLPLSMLLPLADLLSDDSVLLAPEQTESAESVHDRLQVLPDSELAARLAEGHPQTAAVVAARLAPHRR</sequence>